<feature type="region of interest" description="Disordered" evidence="1">
    <location>
        <begin position="99"/>
        <end position="141"/>
    </location>
</feature>
<proteinExistence type="predicted"/>
<evidence type="ECO:0000313" key="3">
    <source>
        <dbReference type="Proteomes" id="UP000054279"/>
    </source>
</evidence>
<dbReference type="Proteomes" id="UP000054279">
    <property type="component" value="Unassembled WGS sequence"/>
</dbReference>
<gene>
    <name evidence="2" type="ORF">M422DRAFT_262049</name>
</gene>
<evidence type="ECO:0000256" key="1">
    <source>
        <dbReference type="SAM" id="MobiDB-lite"/>
    </source>
</evidence>
<evidence type="ECO:0000313" key="2">
    <source>
        <dbReference type="EMBL" id="KIJ35650.1"/>
    </source>
</evidence>
<sequence length="164" mass="17726">MHFGKQCDKDEVVVGTKRKIRSSCPDGDSYDVYVGNEARKFIDFYQGVFDFAAGPAKALRLPTRAMPTYSGTGKTTIFKRQKEFSEAAKGPEIVEESGPLVLPSKNIDSRGPAVESSDVNMPRLGPQSSSPLIIQGSSPEDVSALGSEDVIVVAPYPQIDEDVL</sequence>
<dbReference type="EMBL" id="KN837186">
    <property type="protein sequence ID" value="KIJ35650.1"/>
    <property type="molecule type" value="Genomic_DNA"/>
</dbReference>
<dbReference type="AlphaFoldDB" id="A0A0C9VDH1"/>
<protein>
    <submittedName>
        <fullName evidence="2">Uncharacterized protein</fullName>
    </submittedName>
</protein>
<accession>A0A0C9VDH1</accession>
<organism evidence="2 3">
    <name type="scientific">Sphaerobolus stellatus (strain SS14)</name>
    <dbReference type="NCBI Taxonomy" id="990650"/>
    <lineage>
        <taxon>Eukaryota</taxon>
        <taxon>Fungi</taxon>
        <taxon>Dikarya</taxon>
        <taxon>Basidiomycota</taxon>
        <taxon>Agaricomycotina</taxon>
        <taxon>Agaricomycetes</taxon>
        <taxon>Phallomycetidae</taxon>
        <taxon>Geastrales</taxon>
        <taxon>Sphaerobolaceae</taxon>
        <taxon>Sphaerobolus</taxon>
    </lineage>
</organism>
<dbReference type="HOGENOM" id="CLU_1620110_0_0_1"/>
<reference evidence="2 3" key="1">
    <citation type="submission" date="2014-06" db="EMBL/GenBank/DDBJ databases">
        <title>Evolutionary Origins and Diversification of the Mycorrhizal Mutualists.</title>
        <authorList>
            <consortium name="DOE Joint Genome Institute"/>
            <consortium name="Mycorrhizal Genomics Consortium"/>
            <person name="Kohler A."/>
            <person name="Kuo A."/>
            <person name="Nagy L.G."/>
            <person name="Floudas D."/>
            <person name="Copeland A."/>
            <person name="Barry K.W."/>
            <person name="Cichocki N."/>
            <person name="Veneault-Fourrey C."/>
            <person name="LaButti K."/>
            <person name="Lindquist E.A."/>
            <person name="Lipzen A."/>
            <person name="Lundell T."/>
            <person name="Morin E."/>
            <person name="Murat C."/>
            <person name="Riley R."/>
            <person name="Ohm R."/>
            <person name="Sun H."/>
            <person name="Tunlid A."/>
            <person name="Henrissat B."/>
            <person name="Grigoriev I.V."/>
            <person name="Hibbett D.S."/>
            <person name="Martin F."/>
        </authorList>
    </citation>
    <scope>NUCLEOTIDE SEQUENCE [LARGE SCALE GENOMIC DNA]</scope>
    <source>
        <strain evidence="2 3">SS14</strain>
    </source>
</reference>
<name>A0A0C9VDH1_SPHS4</name>
<feature type="compositionally biased region" description="Polar residues" evidence="1">
    <location>
        <begin position="126"/>
        <end position="140"/>
    </location>
</feature>
<keyword evidence="3" id="KW-1185">Reference proteome</keyword>